<evidence type="ECO:0000256" key="4">
    <source>
        <dbReference type="ARBA" id="ARBA00023136"/>
    </source>
</evidence>
<protein>
    <recommendedName>
        <fullName evidence="8">Variable large protein</fullName>
    </recommendedName>
</protein>
<evidence type="ECO:0000256" key="5">
    <source>
        <dbReference type="ARBA" id="ARBA00023139"/>
    </source>
</evidence>
<evidence type="ECO:0000256" key="2">
    <source>
        <dbReference type="ARBA" id="ARBA00004459"/>
    </source>
</evidence>
<dbReference type="InterPro" id="IPR000680">
    <property type="entry name" value="Borrelia_lipo"/>
</dbReference>
<evidence type="ECO:0000256" key="8">
    <source>
        <dbReference type="RuleBase" id="RU363105"/>
    </source>
</evidence>
<keyword evidence="7 8" id="KW-0449">Lipoprotein</keyword>
<keyword evidence="10" id="KW-1185">Reference proteome</keyword>
<evidence type="ECO:0000313" key="10">
    <source>
        <dbReference type="Proteomes" id="UP000000611"/>
    </source>
</evidence>
<organism evidence="9 10">
    <name type="scientific">Borrelia duttonii (strain Ly)</name>
    <dbReference type="NCBI Taxonomy" id="412419"/>
    <lineage>
        <taxon>Bacteria</taxon>
        <taxon>Pseudomonadati</taxon>
        <taxon>Spirochaetota</taxon>
        <taxon>Spirochaetia</taxon>
        <taxon>Spirochaetales</taxon>
        <taxon>Borreliaceae</taxon>
        <taxon>Borrelia</taxon>
    </lineage>
</organism>
<dbReference type="SUPFAM" id="SSF74748">
    <property type="entry name" value="Variable surface antigen VlsE"/>
    <property type="match status" value="1"/>
</dbReference>
<evidence type="ECO:0000256" key="3">
    <source>
        <dbReference type="ARBA" id="ARBA00022729"/>
    </source>
</evidence>
<keyword evidence="3" id="KW-0732">Signal</keyword>
<dbReference type="HOGENOM" id="CLU_054711_0_2_12"/>
<dbReference type="KEGG" id="bdu:BDU_2"/>
<keyword evidence="5 8" id="KW-0564">Palmitate</keyword>
<dbReference type="EMBL" id="CP000976">
    <property type="protein sequence ID" value="ACH92962.1"/>
    <property type="molecule type" value="Genomic_DNA"/>
</dbReference>
<comment type="function">
    <text evidence="1 8">The Vlp and Vsp proteins are antigenically distinct proteins, only one vlp or vsp gene is transcriptionally active at any one time. Switching between these genes is a mechanism of host immune response evasion.</text>
</comment>
<evidence type="ECO:0000256" key="1">
    <source>
        <dbReference type="ARBA" id="ARBA00003932"/>
    </source>
</evidence>
<evidence type="ECO:0000256" key="6">
    <source>
        <dbReference type="ARBA" id="ARBA00023237"/>
    </source>
</evidence>
<name>B5RKS6_BORDL</name>
<comment type="subcellular location">
    <subcellularLocation>
        <location evidence="2 8">Cell outer membrane</location>
        <topology evidence="2 8">Lipid-anchor</topology>
    </subcellularLocation>
</comment>
<accession>B5RKS6</accession>
<proteinExistence type="predicted"/>
<dbReference type="GO" id="GO:0009279">
    <property type="term" value="C:cell outer membrane"/>
    <property type="evidence" value="ECO:0007669"/>
    <property type="project" value="UniProtKB-SubCell"/>
</dbReference>
<keyword evidence="6 8" id="KW-0998">Cell outer membrane</keyword>
<keyword evidence="4 8" id="KW-0472">Membrane</keyword>
<gene>
    <name evidence="9" type="primary">vlp-c-1</name>
    <name evidence="9" type="ordered locus">BDU_2</name>
</gene>
<reference evidence="9 10" key="1">
    <citation type="journal article" date="2008" name="PLoS Genet.">
        <title>The genome of Borrelia recurrentis, the agent of deadly louse-borne relapsing fever, is a degraded subset of tick-borne Borrelia duttonii.</title>
        <authorList>
            <person name="Lescot M."/>
            <person name="Audic S."/>
            <person name="Robert C."/>
            <person name="Nguyen T.T."/>
            <person name="Blanc G."/>
            <person name="Cutler S.J."/>
            <person name="Wincker P."/>
            <person name="Couloux A."/>
            <person name="Claverie J.-M."/>
            <person name="Raoult D."/>
            <person name="Drancourt M."/>
        </authorList>
    </citation>
    <scope>NUCLEOTIDE SEQUENCE [LARGE SCALE GENOMIC DNA]</scope>
    <source>
        <strain evidence="9 10">Ly</strain>
    </source>
</reference>
<dbReference type="Pfam" id="PF00921">
    <property type="entry name" value="Lipoprotein_2"/>
    <property type="match status" value="1"/>
</dbReference>
<evidence type="ECO:0000256" key="7">
    <source>
        <dbReference type="ARBA" id="ARBA00023288"/>
    </source>
</evidence>
<evidence type="ECO:0000313" key="9">
    <source>
        <dbReference type="EMBL" id="ACH92962.1"/>
    </source>
</evidence>
<sequence>MQSLVNVSEEFLNVFTSFGEMVGSVLGLNVNSKKSDVGKYFKTVQSTVEGVKIGLNKIVSDMKEEKNPNAEATATAVKTLIESKLDKIIGGAKTASEAIGDASGLLGDMANAAVGGTVGEVDKLINGIKGIVDVVLKEGNPVAGTEKKALDGQTDRTGGNAADDEAGKLFNGTNAGAAGTNAKKSAADAAKAVGAVTGADILQAMIKVGGGAYKLANAKDDDKPSTKKDAIIAGAIALRAMAKGGKFAGQANAEDAIIVVKDAAISAVTKALDILTVAIRRSIDIGLKSVKEAMKINTNATTVASENGGSGGQNK</sequence>
<dbReference type="Proteomes" id="UP000000611">
    <property type="component" value="Chromosome"/>
</dbReference>
<dbReference type="AlphaFoldDB" id="B5RKS6"/>
<dbReference type="STRING" id="412419.BDU_2"/>